<dbReference type="EMBL" id="AEIU01000097">
    <property type="protein sequence ID" value="EFP95248.1"/>
    <property type="molecule type" value="Genomic_DNA"/>
</dbReference>
<dbReference type="eggNOG" id="COG3164">
    <property type="taxonomic scope" value="Bacteria"/>
</dbReference>
<reference evidence="3 4" key="1">
    <citation type="journal article" date="2012" name="Int. J. Syst. Evol. Microbiol.">
        <title>Vibrio caribbeanicus sp. nov., isolated from the marine sponge Scleritoderma cyanea.</title>
        <authorList>
            <person name="Hoffmann M."/>
            <person name="Monday S.R."/>
            <person name="Allard M.W."/>
            <person name="Strain E.A."/>
            <person name="Whittaker P."/>
            <person name="Naum M."/>
            <person name="McCarthy P.J."/>
            <person name="Lopez J.V."/>
            <person name="Fischer M."/>
            <person name="Brown E.W."/>
        </authorList>
    </citation>
    <scope>NUCLEOTIDE SEQUENCE [LARGE SCALE GENOMIC DNA]</scope>
    <source>
        <strain evidence="3 4">ATCC BAA-2122</strain>
    </source>
</reference>
<organism evidence="3 4">
    <name type="scientific">Vibrio caribbeanicus ATCC BAA-2122</name>
    <dbReference type="NCBI Taxonomy" id="796620"/>
    <lineage>
        <taxon>Bacteria</taxon>
        <taxon>Pseudomonadati</taxon>
        <taxon>Pseudomonadota</taxon>
        <taxon>Gammaproteobacteria</taxon>
        <taxon>Vibrionales</taxon>
        <taxon>Vibrionaceae</taxon>
        <taxon>Vibrio</taxon>
    </lineage>
</organism>
<evidence type="ECO:0000313" key="3">
    <source>
        <dbReference type="EMBL" id="EFP95248.1"/>
    </source>
</evidence>
<keyword evidence="1" id="KW-0812">Transmembrane</keyword>
<feature type="domain" description="YhdP central" evidence="2">
    <location>
        <begin position="7"/>
        <end position="1262"/>
    </location>
</feature>
<dbReference type="PANTHER" id="PTHR38690:SF1">
    <property type="entry name" value="PROTEASE"/>
    <property type="match status" value="1"/>
</dbReference>
<sequence length="1283" mass="143305">MRLSVLIPYLRPIYWFAIVVTVFLAVTVTTLRLALPQLNYFQPQIQNWMSKKVGIEFKVTNIQGFWRNTHPSLSLQGLEAHIPQGDVSLTAQKVEVELDLLQSILEWQPVVADLNIHALQLDMTAIPLNADEISTENDEGSSKTLKQLNKLLLRQLDEFAILDSQISFIGLDGEQRDLNIEYLRWQNDDHSHQAAGQVSLSDINLNSFEVRANFMDHGSLSDLSGSFYVAADNLLVTPWLTKYLQTETGIDEGKISFKGWLDLEHNQPRGAYLELGSSLLRWKEGQQHQLAINSGILELKPLDAGWKVSSQGWDIETDNRKWPDIKFAIDWSQERWRANISQISVSSIRPIIKLFPGSNHLSLISEELAPSGMVKDIRVASDKNLNSLDYSGHLVDGSITQWELLPELHHLAADITGTKDHAFIKLALKQDTLPYGEIFRAPLNISNAQVDLVWEKYQSGWRLWSNQIEVTTPDLAAIGAFRIDVPDNESPFLSFYSEANLSDAGETWRYLPIQALGDGLTNYLTSAIRGGMVKNSKLLWYGKIDDFPYQNHQGIFQALVNLKQATFSFDEHWPPVSDLNLNLLFLNDSMYLDSEHATLMGVKAQRISGRIPEFSSDGHLEIEASATGLGDAVREYMMSSPLADSVGAALTEINIAGNVSANFQLRIPFDERQEVRAWGKANLDENDVTISTPPMSLKHVTGQISFDNDVIGSAGLSAELMGQPISVDFNGKDKDAEYHVGLNVVGDWDAKPLIPYVGEHWITPLEGHAQWSTDVDIQLKETGFNYQIDTKVDLKHVGSQYPYPLAKEMNTKGTARLQASGNQETISARVRVPNAKYQAEIDIRKALPLLTSTNLVLGSGSFKVSPFSGHYAQIRLDHLDLDKWIDWLSPVIDAPDVSGMPKIPLPQKVDLDVTELSLAGIEWNDVAFNAKRKGQSWYMNIDSQEVKGEATYFEPYDISVALERLHIFVPSLESNNIKQEMFDNKSAITKEKEAFARNLHQMLPNITLKVDDFWFQGYKVGHAHLDLQRQGDKLEWKKLDFESGANKVDIKGWWQLNDDKNHTNFDVFLSGENNSDVMERFGISSGIQRAPFDISAKLEWDGAPWSAKVSSLNGEVGIKLGKGMISDVSGAASLLGIFSLDSIIRRMQLDFSDVFDQGMAFNSLTGSGSIREGIFLTNDIKMDAIAGEMKLKGLANLKNRTIDAEVNFIPDITSGIPVLTAFAVTPQTALYVLAITTVISPVVEVFTEVNYAVKGPIDNPEVSELSRSKGEFELPDNLRKSLQ</sequence>
<keyword evidence="1" id="KW-0472">Membrane</keyword>
<accession>E3BNU1</accession>
<dbReference type="RefSeq" id="WP_009602829.1">
    <property type="nucleotide sequence ID" value="NZ_AEIU01000097.1"/>
</dbReference>
<feature type="transmembrane region" description="Helical" evidence="1">
    <location>
        <begin position="12"/>
        <end position="35"/>
    </location>
</feature>
<name>E3BNU1_9VIBR</name>
<dbReference type="NCBIfam" id="TIGR02099">
    <property type="entry name" value="YhdP family protein"/>
    <property type="match status" value="1"/>
</dbReference>
<dbReference type="Pfam" id="PF13116">
    <property type="entry name" value="YhdP"/>
    <property type="match status" value="1"/>
</dbReference>
<evidence type="ECO:0000259" key="2">
    <source>
        <dbReference type="Pfam" id="PF13116"/>
    </source>
</evidence>
<dbReference type="PANTHER" id="PTHR38690">
    <property type="entry name" value="PROTEASE-RELATED"/>
    <property type="match status" value="1"/>
</dbReference>
<gene>
    <name evidence="3" type="ORF">VIBC2010_15577</name>
</gene>
<dbReference type="Proteomes" id="UP000002943">
    <property type="component" value="Unassembled WGS sequence"/>
</dbReference>
<keyword evidence="4" id="KW-1185">Reference proteome</keyword>
<dbReference type="STRING" id="796620.VIBC2010_15577"/>
<dbReference type="InterPro" id="IPR011836">
    <property type="entry name" value="YhdP"/>
</dbReference>
<evidence type="ECO:0000256" key="1">
    <source>
        <dbReference type="SAM" id="Phobius"/>
    </source>
</evidence>
<evidence type="ECO:0000313" key="4">
    <source>
        <dbReference type="Proteomes" id="UP000002943"/>
    </source>
</evidence>
<dbReference type="InterPro" id="IPR025263">
    <property type="entry name" value="YhdP_central"/>
</dbReference>
<proteinExistence type="predicted"/>
<comment type="caution">
    <text evidence="3">The sequence shown here is derived from an EMBL/GenBank/DDBJ whole genome shotgun (WGS) entry which is preliminary data.</text>
</comment>
<keyword evidence="1" id="KW-1133">Transmembrane helix</keyword>
<protein>
    <recommendedName>
        <fullName evidence="2">YhdP central domain-containing protein</fullName>
    </recommendedName>
</protein>